<feature type="compositionally biased region" description="Polar residues" evidence="1">
    <location>
        <begin position="1016"/>
        <end position="1040"/>
    </location>
</feature>
<feature type="compositionally biased region" description="Basic residues" evidence="1">
    <location>
        <begin position="344"/>
        <end position="359"/>
    </location>
</feature>
<dbReference type="EMBL" id="CAJVQB010004083">
    <property type="protein sequence ID" value="CAG8626299.1"/>
    <property type="molecule type" value="Genomic_DNA"/>
</dbReference>
<feature type="region of interest" description="Disordered" evidence="1">
    <location>
        <begin position="77"/>
        <end position="133"/>
    </location>
</feature>
<feature type="compositionally biased region" description="Basic residues" evidence="1">
    <location>
        <begin position="814"/>
        <end position="838"/>
    </location>
</feature>
<feature type="compositionally biased region" description="Polar residues" evidence="1">
    <location>
        <begin position="448"/>
        <end position="461"/>
    </location>
</feature>
<feature type="compositionally biased region" description="Basic and acidic residues" evidence="1">
    <location>
        <begin position="96"/>
        <end position="107"/>
    </location>
</feature>
<organism evidence="2 3">
    <name type="scientific">Gigaspora margarita</name>
    <dbReference type="NCBI Taxonomy" id="4874"/>
    <lineage>
        <taxon>Eukaryota</taxon>
        <taxon>Fungi</taxon>
        <taxon>Fungi incertae sedis</taxon>
        <taxon>Mucoromycota</taxon>
        <taxon>Glomeromycotina</taxon>
        <taxon>Glomeromycetes</taxon>
        <taxon>Diversisporales</taxon>
        <taxon>Gigasporaceae</taxon>
        <taxon>Gigaspora</taxon>
    </lineage>
</organism>
<proteinExistence type="predicted"/>
<evidence type="ECO:0000256" key="1">
    <source>
        <dbReference type="SAM" id="MobiDB-lite"/>
    </source>
</evidence>
<name>A0ABN7ULI0_GIGMA</name>
<feature type="compositionally biased region" description="Polar residues" evidence="1">
    <location>
        <begin position="1082"/>
        <end position="1102"/>
    </location>
</feature>
<feature type="compositionally biased region" description="Basic and acidic residues" evidence="1">
    <location>
        <begin position="379"/>
        <end position="389"/>
    </location>
</feature>
<accession>A0ABN7ULI0</accession>
<feature type="region of interest" description="Disordered" evidence="1">
    <location>
        <begin position="304"/>
        <end position="413"/>
    </location>
</feature>
<feature type="compositionally biased region" description="Basic residues" evidence="1">
    <location>
        <begin position="463"/>
        <end position="475"/>
    </location>
</feature>
<protein>
    <submittedName>
        <fullName evidence="2">18374_t:CDS:1</fullName>
    </submittedName>
</protein>
<feature type="compositionally biased region" description="Polar residues" evidence="1">
    <location>
        <begin position="77"/>
        <end position="90"/>
    </location>
</feature>
<reference evidence="2 3" key="1">
    <citation type="submission" date="2021-06" db="EMBL/GenBank/DDBJ databases">
        <authorList>
            <person name="Kallberg Y."/>
            <person name="Tangrot J."/>
            <person name="Rosling A."/>
        </authorList>
    </citation>
    <scope>NUCLEOTIDE SEQUENCE [LARGE SCALE GENOMIC DNA]</scope>
    <source>
        <strain evidence="2 3">120-4 pot B 10/14</strain>
    </source>
</reference>
<feature type="compositionally biased region" description="Acidic residues" evidence="1">
    <location>
        <begin position="508"/>
        <end position="523"/>
    </location>
</feature>
<gene>
    <name evidence="2" type="ORF">GMARGA_LOCUS8096</name>
</gene>
<feature type="region of interest" description="Disordered" evidence="1">
    <location>
        <begin position="799"/>
        <end position="844"/>
    </location>
</feature>
<feature type="region of interest" description="Disordered" evidence="1">
    <location>
        <begin position="1014"/>
        <end position="1103"/>
    </location>
</feature>
<dbReference type="Proteomes" id="UP000789901">
    <property type="component" value="Unassembled WGS sequence"/>
</dbReference>
<feature type="compositionally biased region" description="Polar residues" evidence="1">
    <location>
        <begin position="892"/>
        <end position="906"/>
    </location>
</feature>
<sequence length="1114" mass="124897">MSGNNAWLTNNYPTPDNAQSPPTNNSVSTSQPTSSPKNVSNSQQSQPRIITRDSSFLSDLPSGTYFSEEPILGSVTSVPPFSQDLNDTFPNTPPEVAHDQSVQKERVYPYNRGYQGEDETNLSHSQSSGGNQTILNADVDQLGVSTNDLGSDWKSLPQYNNEYFLPVPSDMGYLYDVGQNVNVPFISNDLNRESQKKVIKSNISNKDVINIKDTGLSREHVTIPVSKSQVDSENITIDAGSQLSEKVIVRSDIEHSDYDDEFTEFCEDLSWISMNRVGDVLRRQSDYFENMSNMFSTMEFAKVEPESDDNVTNPTHNVSETRRSMRPRNKTSYNYPRYSYPSGRRSKKRRRKHPLRSRSHSATENEADVDDMSNSGHGHQVESDEHTHELSPVPSDREEIPEDVSSITEDVNNSINYSREHDLRSRKVVSNYKVAGIATRRAKRIKTSQKMPIQKNSNNLKTIPKHKNIRRKSTKPIKVEKPVKPVKSTKLKKNTKPTYSRKRKDDSEWVMDEDDFNESDSETQDSSIVSAPAKRQRPPPKPRISSNITPRGRRLSATSKPKTRTPKKIAKPVEADVNEVTRNKKITKPVESDVKVTRIKKIAKPVEAEADINKVTRTKKITKPVEADVNKVNKKVTRTKKIAKPVEAEVNKVNKVTRTKKIAKPIEAEADVNEPVEAEADVNEADVNEADVNEADVYEADVNEADVYEADVNEADVYEADVNEVTEIKDIAKPVEPETEEVTVEEKDAEIEIDPVECEPIVLRPKRTKNDTNLDEEEDSEIEVDPVQREPIVLRPKRTTKNVTNLVDTPTKKVTPKKGRKPKTTSGRNKKRESKRSRASSIASGHAIFDKPPILDPDLVAVSADDPNVLANAVRVLTAGSTYDIVDTPGSTPVSLTDNSRLSTPSPVFIKPGNPKSRSASFTNAERPVLETGSSSTQTSIVWTRDHWIQLKGLYEDTKNEYIQNGKTGKGNEDVYKEVIANFIMINSDNESFGEDNIRKRIIALEAAELERNFSRRSSVDSANSTGSRPSISHYNSAYSNMRDIPVTKRKRSGSNLTNLETEDEIEQSPSVRRRRISSSSLTEDNAQVTQVPPVTPNNNGTLSRLLSRLFGRR</sequence>
<evidence type="ECO:0000313" key="2">
    <source>
        <dbReference type="EMBL" id="CAG8626299.1"/>
    </source>
</evidence>
<comment type="caution">
    <text evidence="2">The sequence shown here is derived from an EMBL/GenBank/DDBJ whole genome shotgun (WGS) entry which is preliminary data.</text>
</comment>
<feature type="compositionally biased region" description="Basic residues" evidence="1">
    <location>
        <begin position="487"/>
        <end position="502"/>
    </location>
</feature>
<evidence type="ECO:0000313" key="3">
    <source>
        <dbReference type="Proteomes" id="UP000789901"/>
    </source>
</evidence>
<feature type="region of interest" description="Disordered" evidence="1">
    <location>
        <begin position="443"/>
        <end position="569"/>
    </location>
</feature>
<feature type="region of interest" description="Disordered" evidence="1">
    <location>
        <begin position="892"/>
        <end position="921"/>
    </location>
</feature>
<feature type="region of interest" description="Disordered" evidence="1">
    <location>
        <begin position="1"/>
        <end position="56"/>
    </location>
</feature>
<keyword evidence="3" id="KW-1185">Reference proteome</keyword>
<feature type="compositionally biased region" description="Polar residues" evidence="1">
    <location>
        <begin position="122"/>
        <end position="133"/>
    </location>
</feature>